<dbReference type="AlphaFoldDB" id="A0AAE0STM6"/>
<proteinExistence type="predicted"/>
<feature type="region of interest" description="Disordered" evidence="1">
    <location>
        <begin position="31"/>
        <end position="52"/>
    </location>
</feature>
<accession>A0AAE0STM6</accession>
<gene>
    <name evidence="2" type="ORF">CHS0354_042279</name>
</gene>
<reference evidence="2" key="3">
    <citation type="submission" date="2023-05" db="EMBL/GenBank/DDBJ databases">
        <authorList>
            <person name="Smith C.H."/>
        </authorList>
    </citation>
    <scope>NUCLEOTIDE SEQUENCE</scope>
    <source>
        <strain evidence="2">CHS0354</strain>
        <tissue evidence="2">Mantle</tissue>
    </source>
</reference>
<reference evidence="2" key="1">
    <citation type="journal article" date="2021" name="Genome Biol. Evol.">
        <title>A High-Quality Reference Genome for a Parasitic Bivalve with Doubly Uniparental Inheritance (Bivalvia: Unionida).</title>
        <authorList>
            <person name="Smith C.H."/>
        </authorList>
    </citation>
    <scope>NUCLEOTIDE SEQUENCE</scope>
    <source>
        <strain evidence="2">CHS0354</strain>
    </source>
</reference>
<keyword evidence="3" id="KW-1185">Reference proteome</keyword>
<name>A0AAE0STM6_9BIVA</name>
<protein>
    <submittedName>
        <fullName evidence="2">Uncharacterized protein</fullName>
    </submittedName>
</protein>
<sequence>MATCPTECITLEQQTGCTICRKDCAHTAGSNIPTSAPSSGSQVEPKSTQGNV</sequence>
<evidence type="ECO:0000313" key="3">
    <source>
        <dbReference type="Proteomes" id="UP001195483"/>
    </source>
</evidence>
<reference evidence="2" key="2">
    <citation type="journal article" date="2021" name="Genome Biol. Evol.">
        <title>Developing a high-quality reference genome for a parasitic bivalve with doubly uniparental inheritance (Bivalvia: Unionida).</title>
        <authorList>
            <person name="Smith C.H."/>
        </authorList>
    </citation>
    <scope>NUCLEOTIDE SEQUENCE</scope>
    <source>
        <strain evidence="2">CHS0354</strain>
        <tissue evidence="2">Mantle</tissue>
    </source>
</reference>
<dbReference type="EMBL" id="JAEAOA010002354">
    <property type="protein sequence ID" value="KAK3597935.1"/>
    <property type="molecule type" value="Genomic_DNA"/>
</dbReference>
<comment type="caution">
    <text evidence="2">The sequence shown here is derived from an EMBL/GenBank/DDBJ whole genome shotgun (WGS) entry which is preliminary data.</text>
</comment>
<organism evidence="2 3">
    <name type="scientific">Potamilus streckersoni</name>
    <dbReference type="NCBI Taxonomy" id="2493646"/>
    <lineage>
        <taxon>Eukaryota</taxon>
        <taxon>Metazoa</taxon>
        <taxon>Spiralia</taxon>
        <taxon>Lophotrochozoa</taxon>
        <taxon>Mollusca</taxon>
        <taxon>Bivalvia</taxon>
        <taxon>Autobranchia</taxon>
        <taxon>Heteroconchia</taxon>
        <taxon>Palaeoheterodonta</taxon>
        <taxon>Unionida</taxon>
        <taxon>Unionoidea</taxon>
        <taxon>Unionidae</taxon>
        <taxon>Ambleminae</taxon>
        <taxon>Lampsilini</taxon>
        <taxon>Potamilus</taxon>
    </lineage>
</organism>
<evidence type="ECO:0000313" key="2">
    <source>
        <dbReference type="EMBL" id="KAK3597935.1"/>
    </source>
</evidence>
<evidence type="ECO:0000256" key="1">
    <source>
        <dbReference type="SAM" id="MobiDB-lite"/>
    </source>
</evidence>
<dbReference type="Proteomes" id="UP001195483">
    <property type="component" value="Unassembled WGS sequence"/>
</dbReference>